<evidence type="ECO:0000259" key="6">
    <source>
        <dbReference type="PROSITE" id="PS50026"/>
    </source>
</evidence>
<dbReference type="PANTHER" id="PTHR11219">
    <property type="entry name" value="TENEURIN AND N-ACETYLGLUCOSAMINE-1-PHOSPHODIESTER ALPHA-N-ACETYLGLUCOSAMINIDASE"/>
    <property type="match status" value="1"/>
</dbReference>
<evidence type="ECO:0000256" key="4">
    <source>
        <dbReference type="PROSITE-ProRule" id="PRU00076"/>
    </source>
</evidence>
<evidence type="ECO:0000313" key="7">
    <source>
        <dbReference type="EMBL" id="EFC37439.1"/>
    </source>
</evidence>
<feature type="disulfide bond" evidence="4">
    <location>
        <begin position="398"/>
        <end position="407"/>
    </location>
</feature>
<feature type="disulfide bond" evidence="4">
    <location>
        <begin position="515"/>
        <end position="525"/>
    </location>
</feature>
<dbReference type="InterPro" id="IPR051216">
    <property type="entry name" value="Teneurin"/>
</dbReference>
<dbReference type="InParanoid" id="D2W0J2"/>
<feature type="signal peptide" evidence="5">
    <location>
        <begin position="1"/>
        <end position="23"/>
    </location>
</feature>
<dbReference type="EMBL" id="GG738918">
    <property type="protein sequence ID" value="EFC37439.1"/>
    <property type="molecule type" value="Genomic_DNA"/>
</dbReference>
<dbReference type="Gene3D" id="2.10.25.10">
    <property type="entry name" value="Laminin"/>
    <property type="match status" value="5"/>
</dbReference>
<dbReference type="eggNOG" id="KOG1217">
    <property type="taxonomic scope" value="Eukaryota"/>
</dbReference>
<keyword evidence="5" id="KW-0732">Signal</keyword>
<sequence length="690" mass="76004">MSLHNNLTRCLVIFCLILNLTQANFLLAFEGSVGTGTCGFKDGVPKDQALIGKATSLFESLVGDLYFYDTSNFRIMKVSQQDNLVSSIIGNGKLGYTEDHCQADKCGLTFVDGISLVSDKIFYFDRIITPTSSTRILRVVGSSGVVNTIWQVDYWFPTMNDNEKRTFVVSDDGKYLFFNHDKFIWKINLASMKMELFYTEPLSNKITTFTISSSGLIYSTFKNQFSFLYRSFNMDPSSAILLTSTSNNNDAYQINKDLGFVSLPKSIYCSNCIFSSIQTYGNTFNFTFSLNFQAVYAGIADQYLVLLRNKYSNNRIEFSNLDNGFFFIIDDCKITKSDYTSLNQGCTASCSNQGTCVGQICSCNDGWLGDSICSKFTCEKVDGCGLNGHCIGPNQCECKKGWSGPSCNDFDCSMAKNCSGHGKCIGSNYCECQSGWQGSDDCSQFSCEKITCQNNGQCNGPNQCECPSGYKGSPDCSTVSCELVGNCNSHGSCVAPNTCKCKEGWSGNDCSQFTCSPSCQNGGVCTAPNQCNCPSGYRGSLDCSKPSCEDQGNCYLNGECVGPNTCKCNVGWLGSNCKDPDCQLSCNNRGKCSKPYECECEDGWKGINLLITMAHVLVQIFVNVTKDGKDFNVIFQLVNWLEIVRMLAVVYLPIRAPVLQKSMDLAVNSISIVLVWHLTIQVFVKVEEHV</sequence>
<dbReference type="VEuPathDB" id="AmoebaDB:NAEGRDRAFT_74878"/>
<dbReference type="OrthoDB" id="6130531at2759"/>
<comment type="caution">
    <text evidence="4">Lacks conserved residue(s) required for the propagation of feature annotation.</text>
</comment>
<dbReference type="KEGG" id="ngr:NAEGRDRAFT_74878"/>
<dbReference type="GeneID" id="8861042"/>
<feature type="domain" description="EGF-like" evidence="6">
    <location>
        <begin position="511"/>
        <end position="544"/>
    </location>
</feature>
<name>D2W0J2_NAEGR</name>
<dbReference type="RefSeq" id="XP_002670183.1">
    <property type="nucleotide sequence ID" value="XM_002670137.1"/>
</dbReference>
<evidence type="ECO:0000256" key="1">
    <source>
        <dbReference type="ARBA" id="ARBA00022536"/>
    </source>
</evidence>
<keyword evidence="2" id="KW-0677">Repeat</keyword>
<dbReference type="PROSITE" id="PS50026">
    <property type="entry name" value="EGF_3"/>
    <property type="match status" value="3"/>
</dbReference>
<evidence type="ECO:0000256" key="5">
    <source>
        <dbReference type="SAM" id="SignalP"/>
    </source>
</evidence>
<reference evidence="7 8" key="1">
    <citation type="journal article" date="2010" name="Cell">
        <title>The genome of Naegleria gruberi illuminates early eukaryotic versatility.</title>
        <authorList>
            <person name="Fritz-Laylin L.K."/>
            <person name="Prochnik S.E."/>
            <person name="Ginger M.L."/>
            <person name="Dacks J.B."/>
            <person name="Carpenter M.L."/>
            <person name="Field M.C."/>
            <person name="Kuo A."/>
            <person name="Paredez A."/>
            <person name="Chapman J."/>
            <person name="Pham J."/>
            <person name="Shu S."/>
            <person name="Neupane R."/>
            <person name="Cipriano M."/>
            <person name="Mancuso J."/>
            <person name="Tu H."/>
            <person name="Salamov A."/>
            <person name="Lindquist E."/>
            <person name="Shapiro H."/>
            <person name="Lucas S."/>
            <person name="Grigoriev I.V."/>
            <person name="Cande W.Z."/>
            <person name="Fulton C."/>
            <person name="Rokhsar D.S."/>
            <person name="Dawson S.C."/>
        </authorList>
    </citation>
    <scope>NUCLEOTIDE SEQUENCE [LARGE SCALE GENOMIC DNA]</scope>
    <source>
        <strain evidence="7 8">NEG-M</strain>
    </source>
</reference>
<dbReference type="Proteomes" id="UP000006671">
    <property type="component" value="Unassembled WGS sequence"/>
</dbReference>
<dbReference type="AlphaFoldDB" id="D2W0J2"/>
<dbReference type="Pfam" id="PF25024">
    <property type="entry name" value="EGF_TEN"/>
    <property type="match status" value="1"/>
</dbReference>
<keyword evidence="8" id="KW-1185">Reference proteome</keyword>
<evidence type="ECO:0000313" key="8">
    <source>
        <dbReference type="Proteomes" id="UP000006671"/>
    </source>
</evidence>
<keyword evidence="3 4" id="KW-1015">Disulfide bond</keyword>
<feature type="domain" description="EGF-like" evidence="6">
    <location>
        <begin position="443"/>
        <end position="477"/>
    </location>
</feature>
<evidence type="ECO:0000256" key="2">
    <source>
        <dbReference type="ARBA" id="ARBA00022737"/>
    </source>
</evidence>
<protein>
    <submittedName>
        <fullName evidence="7">Predicted protein</fullName>
    </submittedName>
</protein>
<dbReference type="PROSITE" id="PS01186">
    <property type="entry name" value="EGF_2"/>
    <property type="match status" value="2"/>
</dbReference>
<dbReference type="SMART" id="SM00181">
    <property type="entry name" value="EGF"/>
    <property type="match status" value="8"/>
</dbReference>
<feature type="domain" description="EGF-like" evidence="6">
    <location>
        <begin position="374"/>
        <end position="408"/>
    </location>
</feature>
<proteinExistence type="predicted"/>
<dbReference type="InterPro" id="IPR000742">
    <property type="entry name" value="EGF"/>
</dbReference>
<keyword evidence="1 4" id="KW-0245">EGF-like domain</keyword>
<accession>D2W0J2</accession>
<evidence type="ECO:0000256" key="3">
    <source>
        <dbReference type="ARBA" id="ARBA00023157"/>
    </source>
</evidence>
<gene>
    <name evidence="7" type="ORF">NAEGRDRAFT_74878</name>
</gene>
<organism evidence="8">
    <name type="scientific">Naegleria gruberi</name>
    <name type="common">Amoeba</name>
    <dbReference type="NCBI Taxonomy" id="5762"/>
    <lineage>
        <taxon>Eukaryota</taxon>
        <taxon>Discoba</taxon>
        <taxon>Heterolobosea</taxon>
        <taxon>Tetramitia</taxon>
        <taxon>Eutetramitia</taxon>
        <taxon>Vahlkampfiidae</taxon>
        <taxon>Naegleria</taxon>
    </lineage>
</organism>
<dbReference type="PANTHER" id="PTHR11219:SF70">
    <property type="entry name" value="EGF-LIKE DOMAIN-CONTAINING PROTEIN"/>
    <property type="match status" value="1"/>
</dbReference>
<feature type="chain" id="PRO_5003038502" evidence="5">
    <location>
        <begin position="24"/>
        <end position="690"/>
    </location>
</feature>